<protein>
    <submittedName>
        <fullName evidence="3">Reverse transcriptase (RNA-dependent DNA polymerase)</fullName>
    </submittedName>
</protein>
<dbReference type="AlphaFoldDB" id="A0A564W815"/>
<accession>A0A564W815</accession>
<evidence type="ECO:0000313" key="4">
    <source>
        <dbReference type="Proteomes" id="UP000408482"/>
    </source>
</evidence>
<dbReference type="Pfam" id="PF24391">
    <property type="entry name" value="HD-CE"/>
    <property type="match status" value="1"/>
</dbReference>
<sequence>MEKLAYREYLLSDENIYHAIYSMESYVFDYNLLDIGDKIRYHRLKDKFSEKCMDATIKKVRERIEKLLDEGEYISAKVYFRPKKIGDGGKIVFRPLHTTDLITQIAIVSMLHLFIYDRTEDGRLILSNLSRLIPANFFGNRVSTDPAYLFKTWKNQYQTYNQKANDALKKYHTSLEYKYEVSLDLENFFPTIDPMVVYDYIMRHLPTYLNKDDRVLLKKMLHKLVFCRLETELSRDMQEEYCKISKHRSTGVSYEKDTCGYVRGIPQGLPQSYFLGNIYMLIIYEILKKDFPGVAYFYVDDSVIFTNEISEEGDAFTEKLKHINAEIRNTEEFYRDKNSDLCYPENTEGFYKSSLYGVGLHLEGKSNYVRLDTLDESDLYLKCISREVSQGGNDFFRMYSDEENRNLEKKFERLARQVSARWKTLEKEKNSEDAEKRKENLQKIQDKLNRYYKFFEYRRMRLAVMHEPESMEEEYKKQKEELRSIIFGKNGLKNLQRFRNKKKFSDSDRIAILQEFMGQYRNNIWDAAVGMYRQIADEKENRELRGYILLIDRLCMGETDKNCSYMKQVYKELLSEEWNTGLSERYLRLNYNDPYKSLKEYAAFRLQKYANKHYRVAEEFCLKMEEKSTEEIFAELLPKSMTNKMKIVSANTEQIIRMVMNTIYSYLFAVEISDNPVVAKYSRKTLSYGELRILLFLRNRHFRMENFRNRKISLKDPENAADIDYTVMKVVEIFYSFVKDPVRIDNLILTHKYTCDVWKNGSKHLYFYTLHNQEHAIVLIQNIVKLIHAIDFIKVSAIDFYILFQACYLHDISMVKIPSKDGFLVNMDEADQLAYKFYGKECESQEKEPDILKIKKFMLDSYKLLDEYFEGIVRDRHAADSAAEIRKPFEMSYMEPCDREFIAEVAESHYADERDIYGSRSVASKQLISLKFDKILLRLADVLDMSSYRISKPILNHNIDQMSTESAFHWISHLLTEDYTIETEYETEKEDLLTPKSVTEKLIFVIKVNMAQMSGCEIQNKCKNIGIDWNSMNKNELHLTAGKECDGGKEHTCNFLCQWFCVKNNYMIREFAALKEYLNQNPNNYFKCEIEIKIQCDNKSIDEKKFEILKNYLEKKNS</sequence>
<dbReference type="GO" id="GO:0003964">
    <property type="term" value="F:RNA-directed DNA polymerase activity"/>
    <property type="evidence" value="ECO:0007669"/>
    <property type="project" value="UniProtKB-KW"/>
</dbReference>
<dbReference type="PROSITE" id="PS50878">
    <property type="entry name" value="RT_POL"/>
    <property type="match status" value="1"/>
</dbReference>
<dbReference type="SUPFAM" id="SSF56672">
    <property type="entry name" value="DNA/RNA polymerases"/>
    <property type="match status" value="1"/>
</dbReference>
<keyword evidence="1" id="KW-0175">Coiled coil</keyword>
<dbReference type="InterPro" id="IPR043502">
    <property type="entry name" value="DNA/RNA_pol_sf"/>
</dbReference>
<dbReference type="Proteomes" id="UP000408482">
    <property type="component" value="Unassembled WGS sequence"/>
</dbReference>
<keyword evidence="3" id="KW-0695">RNA-directed DNA polymerase</keyword>
<proteinExistence type="predicted"/>
<dbReference type="InterPro" id="IPR000477">
    <property type="entry name" value="RT_dom"/>
</dbReference>
<keyword evidence="3" id="KW-0808">Transferase</keyword>
<keyword evidence="4" id="KW-1185">Reference proteome</keyword>
<feature type="domain" description="Reverse transcriptase" evidence="2">
    <location>
        <begin position="62"/>
        <end position="362"/>
    </location>
</feature>
<dbReference type="EMBL" id="CABHNW010000181">
    <property type="protein sequence ID" value="VUX41009.1"/>
    <property type="molecule type" value="Genomic_DNA"/>
</dbReference>
<keyword evidence="3" id="KW-0548">Nucleotidyltransferase</keyword>
<reference evidence="3 4" key="1">
    <citation type="submission" date="2019-07" db="EMBL/GenBank/DDBJ databases">
        <authorList>
            <person name="Hibberd C M."/>
            <person name="Gehrig L. J."/>
            <person name="Chang H.-W."/>
            <person name="Venkatesh S."/>
        </authorList>
    </citation>
    <scope>NUCLEOTIDE SEQUENCE [LARGE SCALE GENOMIC DNA]</scope>
    <source>
        <strain evidence="3">Blautia_luti_SSTS_Bg7063</strain>
    </source>
</reference>
<feature type="coiled-coil region" evidence="1">
    <location>
        <begin position="424"/>
        <end position="451"/>
    </location>
</feature>
<evidence type="ECO:0000259" key="2">
    <source>
        <dbReference type="PROSITE" id="PS50878"/>
    </source>
</evidence>
<evidence type="ECO:0000313" key="3">
    <source>
        <dbReference type="EMBL" id="VUX41009.1"/>
    </source>
</evidence>
<evidence type="ECO:0000256" key="1">
    <source>
        <dbReference type="SAM" id="Coils"/>
    </source>
</evidence>
<dbReference type="RefSeq" id="WP_144095904.1">
    <property type="nucleotide sequence ID" value="NZ_CABHMX010000004.1"/>
</dbReference>
<organism evidence="3 4">
    <name type="scientific">Blautia luti</name>
    <dbReference type="NCBI Taxonomy" id="89014"/>
    <lineage>
        <taxon>Bacteria</taxon>
        <taxon>Bacillati</taxon>
        <taxon>Bacillota</taxon>
        <taxon>Clostridia</taxon>
        <taxon>Lachnospirales</taxon>
        <taxon>Lachnospiraceae</taxon>
        <taxon>Blautia</taxon>
    </lineage>
</organism>
<gene>
    <name evidence="3" type="ORF">RSSSTS7063_01620</name>
</gene>
<dbReference type="InterPro" id="IPR056471">
    <property type="entry name" value="HD-CE"/>
</dbReference>
<name>A0A564W815_9FIRM</name>